<evidence type="ECO:0000313" key="4">
    <source>
        <dbReference type="EMBL" id="HIU44451.1"/>
    </source>
</evidence>
<dbReference type="GO" id="GO:0045900">
    <property type="term" value="P:negative regulation of translational elongation"/>
    <property type="evidence" value="ECO:0007669"/>
    <property type="project" value="TreeGrafter"/>
</dbReference>
<dbReference type="InterPro" id="IPR036567">
    <property type="entry name" value="RHF-like"/>
</dbReference>
<reference evidence="4" key="1">
    <citation type="submission" date="2020-10" db="EMBL/GenBank/DDBJ databases">
        <authorList>
            <person name="Gilroy R."/>
        </authorList>
    </citation>
    <scope>NUCLEOTIDE SEQUENCE</scope>
    <source>
        <strain evidence="4">CHK191-8634</strain>
    </source>
</reference>
<evidence type="ECO:0000259" key="3">
    <source>
        <dbReference type="Pfam" id="PF16321"/>
    </source>
</evidence>
<feature type="domain" description="Sigma 54 modulation/S30EA ribosomal protein C-terminal" evidence="3">
    <location>
        <begin position="115"/>
        <end position="170"/>
    </location>
</feature>
<sequence length="176" mass="20215">MTIRFTERKVTVSDDLKAYATKKCEKLDRYFDRDSSAFVTFSIERGRHTAEITVQHAGMYFRAQEQTGDMYASIDGAVSSIERQILKNKTRLEKRLRKGAFDRSIPAPEPVEEESEFDLVRVKPVDVKPMTVDDAILQMNLLGHEFFFFSNIDEKEKPCVVYKRKNGGYGMLVAGE</sequence>
<dbReference type="InterPro" id="IPR032528">
    <property type="entry name" value="Ribosom_S30AE_C"/>
</dbReference>
<dbReference type="GO" id="GO:0022627">
    <property type="term" value="C:cytosolic small ribosomal subunit"/>
    <property type="evidence" value="ECO:0007669"/>
    <property type="project" value="TreeGrafter"/>
</dbReference>
<comment type="subunit">
    <text evidence="2">Interacts with 100S ribosomes.</text>
</comment>
<name>A0A9D1S1M8_9CLOT</name>
<dbReference type="PANTHER" id="PTHR33231">
    <property type="entry name" value="30S RIBOSOMAL PROTEIN"/>
    <property type="match status" value="1"/>
</dbReference>
<comment type="caution">
    <text evidence="4">The sequence shown here is derived from an EMBL/GenBank/DDBJ whole genome shotgun (WGS) entry which is preliminary data.</text>
</comment>
<comment type="similarity">
    <text evidence="2">Belongs to the HPF/YfiA ribosome-associated protein family. Long HPF subfamily.</text>
</comment>
<keyword evidence="1 2" id="KW-0810">Translation regulation</keyword>
<evidence type="ECO:0000256" key="1">
    <source>
        <dbReference type="ARBA" id="ARBA00022845"/>
    </source>
</evidence>
<dbReference type="InterPro" id="IPR050574">
    <property type="entry name" value="HPF/YfiA_ribosome-assoc"/>
</dbReference>
<dbReference type="Gene3D" id="3.30.160.100">
    <property type="entry name" value="Ribosome hibernation promotion factor-like"/>
    <property type="match status" value="1"/>
</dbReference>
<dbReference type="Proteomes" id="UP000824073">
    <property type="component" value="Unassembled WGS sequence"/>
</dbReference>
<dbReference type="InterPro" id="IPR038416">
    <property type="entry name" value="Ribosom_S30AE_C_sf"/>
</dbReference>
<dbReference type="HAMAP" id="MF_00839">
    <property type="entry name" value="HPF"/>
    <property type="match status" value="1"/>
</dbReference>
<evidence type="ECO:0000313" key="5">
    <source>
        <dbReference type="Proteomes" id="UP000824073"/>
    </source>
</evidence>
<dbReference type="GO" id="GO:0043024">
    <property type="term" value="F:ribosomal small subunit binding"/>
    <property type="evidence" value="ECO:0007669"/>
    <property type="project" value="TreeGrafter"/>
</dbReference>
<gene>
    <name evidence="4" type="primary">raiA</name>
    <name evidence="2" type="synonym">hpf</name>
    <name evidence="4" type="ORF">IAB67_09165</name>
</gene>
<dbReference type="EMBL" id="DVMR01000066">
    <property type="protein sequence ID" value="HIU44451.1"/>
    <property type="molecule type" value="Genomic_DNA"/>
</dbReference>
<dbReference type="CDD" id="cd00552">
    <property type="entry name" value="RaiA"/>
    <property type="match status" value="1"/>
</dbReference>
<proteinExistence type="inferred from homology"/>
<dbReference type="NCBIfam" id="TIGR00741">
    <property type="entry name" value="yfiA"/>
    <property type="match status" value="1"/>
</dbReference>
<keyword evidence="2" id="KW-0963">Cytoplasm</keyword>
<dbReference type="InterPro" id="IPR003489">
    <property type="entry name" value="RHF/RaiA"/>
</dbReference>
<comment type="subcellular location">
    <subcellularLocation>
        <location evidence="2">Cytoplasm</location>
    </subcellularLocation>
</comment>
<dbReference type="Gene3D" id="3.30.505.50">
    <property type="entry name" value="Sigma 54 modulation/S30EA ribosomal protein, C-terminal domain"/>
    <property type="match status" value="1"/>
</dbReference>
<dbReference type="SUPFAM" id="SSF69754">
    <property type="entry name" value="Ribosome binding protein Y (YfiA homologue)"/>
    <property type="match status" value="1"/>
</dbReference>
<reference evidence="4" key="2">
    <citation type="journal article" date="2021" name="PeerJ">
        <title>Extensive microbial diversity within the chicken gut microbiome revealed by metagenomics and culture.</title>
        <authorList>
            <person name="Gilroy R."/>
            <person name="Ravi A."/>
            <person name="Getino M."/>
            <person name="Pursley I."/>
            <person name="Horton D.L."/>
            <person name="Alikhan N.F."/>
            <person name="Baker D."/>
            <person name="Gharbi K."/>
            <person name="Hall N."/>
            <person name="Watson M."/>
            <person name="Adriaenssens E.M."/>
            <person name="Foster-Nyarko E."/>
            <person name="Jarju S."/>
            <person name="Secka A."/>
            <person name="Antonio M."/>
            <person name="Oren A."/>
            <person name="Chaudhuri R.R."/>
            <person name="La Ragione R."/>
            <person name="Hildebrand F."/>
            <person name="Pallen M.J."/>
        </authorList>
    </citation>
    <scope>NUCLEOTIDE SEQUENCE</scope>
    <source>
        <strain evidence="4">CHK191-8634</strain>
    </source>
</reference>
<dbReference type="InterPro" id="IPR034694">
    <property type="entry name" value="HPF_long/plastid"/>
</dbReference>
<accession>A0A9D1S1M8</accession>
<organism evidence="4 5">
    <name type="scientific">Candidatus Ventrousia excrementavium</name>
    <dbReference type="NCBI Taxonomy" id="2840961"/>
    <lineage>
        <taxon>Bacteria</taxon>
        <taxon>Bacillati</taxon>
        <taxon>Bacillota</taxon>
        <taxon>Clostridia</taxon>
        <taxon>Eubacteriales</taxon>
        <taxon>Clostridiaceae</taxon>
        <taxon>Clostridiaceae incertae sedis</taxon>
        <taxon>Candidatus Ventrousia</taxon>
    </lineage>
</organism>
<comment type="function">
    <text evidence="2">Required for dimerization of active 70S ribosomes into 100S ribosomes in stationary phase; 100S ribosomes are translationally inactive and sometimes present during exponential growth.</text>
</comment>
<dbReference type="AlphaFoldDB" id="A0A9D1S1M8"/>
<dbReference type="Pfam" id="PF16321">
    <property type="entry name" value="Ribosom_S30AE_C"/>
    <property type="match status" value="1"/>
</dbReference>
<evidence type="ECO:0000256" key="2">
    <source>
        <dbReference type="HAMAP-Rule" id="MF_00839"/>
    </source>
</evidence>
<protein>
    <recommendedName>
        <fullName evidence="2">Ribosome hibernation promoting factor</fullName>
        <shortName evidence="2">HPF</shortName>
    </recommendedName>
</protein>
<dbReference type="PANTHER" id="PTHR33231:SF1">
    <property type="entry name" value="30S RIBOSOMAL PROTEIN"/>
    <property type="match status" value="1"/>
</dbReference>
<dbReference type="Pfam" id="PF02482">
    <property type="entry name" value="Ribosomal_S30AE"/>
    <property type="match status" value="1"/>
</dbReference>